<feature type="region of interest" description="Disordered" evidence="1">
    <location>
        <begin position="96"/>
        <end position="147"/>
    </location>
</feature>
<keyword evidence="2" id="KW-1185">Reference proteome</keyword>
<feature type="compositionally biased region" description="Gly residues" evidence="1">
    <location>
        <begin position="122"/>
        <end position="131"/>
    </location>
</feature>
<sequence>MRGPGNQVWSHVLRGCCGGLGGSVLQSQGLSHLLRAAVPESDRQVQALDWTWYGCQASRYSSRLLRERRKRACRRLDAAAPERDCHQVRVCIAASGGSEEPESPDAQRRGRLPSPRPNSGQGQPGTGGPLDGGRSRAQPCPRCIAGESGGGRRPRMNILILNGCMFPVCYYLSPNRDILTTRKIGRRTCWERKVPVMVSSPRAPETYSPGGPGASCSEVPPPHSRAKEPPDLTPEAAFPVQPAGEDQRLYLNVESVQRQLPVRFESPHPDVKPHSVLCCCFEGVSRAAHVLFFN</sequence>
<dbReference type="GeneID" id="110128516"/>
<feature type="region of interest" description="Disordered" evidence="1">
    <location>
        <begin position="201"/>
        <end position="238"/>
    </location>
</feature>
<accession>A0ABM4IFE3</accession>
<evidence type="ECO:0000313" key="3">
    <source>
        <dbReference type="RefSeq" id="XP_070326540.1"/>
    </source>
</evidence>
<evidence type="ECO:0000313" key="2">
    <source>
        <dbReference type="Proteomes" id="UP001652640"/>
    </source>
</evidence>
<reference evidence="2" key="1">
    <citation type="journal article" date="2022" name="J. Hered.">
        <title>A De Novo Chromosome-Level Genome Assembly of the White-Tailed Deer, Odocoileus Virginianus.</title>
        <authorList>
            <person name="London E.W."/>
            <person name="Roca A.L."/>
            <person name="Novakofski J.E."/>
            <person name="Mateus-Pinilla N.E."/>
        </authorList>
    </citation>
    <scope>NUCLEOTIDE SEQUENCE [LARGE SCALE GENOMIC DNA]</scope>
</reference>
<dbReference type="RefSeq" id="XP_070326540.1">
    <property type="nucleotide sequence ID" value="XM_070470439.1"/>
</dbReference>
<protein>
    <submittedName>
        <fullName evidence="3">Uncharacterized protein C10orf143 homolog isoform X1</fullName>
    </submittedName>
</protein>
<proteinExistence type="predicted"/>
<dbReference type="Proteomes" id="UP001652640">
    <property type="component" value="Chromosome 7"/>
</dbReference>
<name>A0ABM4IFE3_ODOVR</name>
<organism evidence="2 3">
    <name type="scientific">Odocoileus virginianus</name>
    <name type="common">White-tailed deer</name>
    <dbReference type="NCBI Taxonomy" id="9874"/>
    <lineage>
        <taxon>Eukaryota</taxon>
        <taxon>Metazoa</taxon>
        <taxon>Chordata</taxon>
        <taxon>Craniata</taxon>
        <taxon>Vertebrata</taxon>
        <taxon>Euteleostomi</taxon>
        <taxon>Mammalia</taxon>
        <taxon>Eutheria</taxon>
        <taxon>Laurasiatheria</taxon>
        <taxon>Artiodactyla</taxon>
        <taxon>Ruminantia</taxon>
        <taxon>Pecora</taxon>
        <taxon>Cervidae</taxon>
        <taxon>Odocoileinae</taxon>
        <taxon>Odocoileus</taxon>
    </lineage>
</organism>
<reference evidence="3" key="2">
    <citation type="submission" date="2025-08" db="UniProtKB">
        <authorList>
            <consortium name="RefSeq"/>
        </authorList>
    </citation>
    <scope>IDENTIFICATION</scope>
    <source>
        <tissue evidence="3">Tongue muscle</tissue>
    </source>
</reference>
<gene>
    <name evidence="3" type="primary">C7H10orf143</name>
</gene>
<evidence type="ECO:0000256" key="1">
    <source>
        <dbReference type="SAM" id="MobiDB-lite"/>
    </source>
</evidence>